<evidence type="ECO:0000313" key="3">
    <source>
        <dbReference type="Proteomes" id="UP001069802"/>
    </source>
</evidence>
<gene>
    <name evidence="2" type="ORF">O4H49_03800</name>
</gene>
<feature type="signal peptide" evidence="1">
    <location>
        <begin position="1"/>
        <end position="24"/>
    </location>
</feature>
<comment type="caution">
    <text evidence="2">The sequence shown here is derived from an EMBL/GenBank/DDBJ whole genome shotgun (WGS) entry which is preliminary data.</text>
</comment>
<accession>A0ABT4LFL1</accession>
<dbReference type="Proteomes" id="UP001069802">
    <property type="component" value="Unassembled WGS sequence"/>
</dbReference>
<keyword evidence="1" id="KW-0732">Signal</keyword>
<evidence type="ECO:0000256" key="1">
    <source>
        <dbReference type="SAM" id="SignalP"/>
    </source>
</evidence>
<proteinExistence type="predicted"/>
<dbReference type="PROSITE" id="PS51257">
    <property type="entry name" value="PROKAR_LIPOPROTEIN"/>
    <property type="match status" value="1"/>
</dbReference>
<evidence type="ECO:0000313" key="2">
    <source>
        <dbReference type="EMBL" id="MCZ4279887.1"/>
    </source>
</evidence>
<dbReference type="RefSeq" id="WP_269422084.1">
    <property type="nucleotide sequence ID" value="NZ_JAPWGY010000001.1"/>
</dbReference>
<evidence type="ECO:0008006" key="4">
    <source>
        <dbReference type="Google" id="ProtNLM"/>
    </source>
</evidence>
<name>A0ABT4LFL1_9PROT</name>
<feature type="chain" id="PRO_5045603759" description="Lipoprotein" evidence="1">
    <location>
        <begin position="25"/>
        <end position="233"/>
    </location>
</feature>
<reference evidence="2" key="1">
    <citation type="submission" date="2022-12" db="EMBL/GenBank/DDBJ databases">
        <title>Bacterial isolates from different developmental stages of Nematostella vectensis.</title>
        <authorList>
            <person name="Fraune S."/>
        </authorList>
    </citation>
    <scope>NUCLEOTIDE SEQUENCE</scope>
    <source>
        <strain evidence="2">G21630-S1</strain>
    </source>
</reference>
<dbReference type="EMBL" id="JAPWGY010000001">
    <property type="protein sequence ID" value="MCZ4279887.1"/>
    <property type="molecule type" value="Genomic_DNA"/>
</dbReference>
<organism evidence="2 3">
    <name type="scientific">Kiloniella laminariae</name>
    <dbReference type="NCBI Taxonomy" id="454162"/>
    <lineage>
        <taxon>Bacteria</taxon>
        <taxon>Pseudomonadati</taxon>
        <taxon>Pseudomonadota</taxon>
        <taxon>Alphaproteobacteria</taxon>
        <taxon>Rhodospirillales</taxon>
        <taxon>Kiloniellaceae</taxon>
        <taxon>Kiloniella</taxon>
    </lineage>
</organism>
<keyword evidence="3" id="KW-1185">Reference proteome</keyword>
<sequence length="233" mass="25732">MKTSFVVKTIGLSLIALFLLGACAKITPPPEQVQRMAAINPNDTKYSDKALVSGLVNIVGTGIFKNTSIQCAQAYIQFTEELSGKKNVLVYSSDPLTGQGIDSNAFISIDPGTYYITHVECFGPGEYIILSRIKEYETPSLRKYIPKVSLSAGEIVFIGAFEMKRTRKLESQSSDQPAQYLGTLEVINTKNIKEQISKKNPALGKQLIVRLATNESFESIISEKHQDSFIFVH</sequence>
<protein>
    <recommendedName>
        <fullName evidence="4">Lipoprotein</fullName>
    </recommendedName>
</protein>